<feature type="compositionally biased region" description="Polar residues" evidence="1">
    <location>
        <begin position="106"/>
        <end position="119"/>
    </location>
</feature>
<dbReference type="SUPFAM" id="SSF69349">
    <property type="entry name" value="Phage fibre proteins"/>
    <property type="match status" value="1"/>
</dbReference>
<dbReference type="Proteomes" id="UP001154114">
    <property type="component" value="Chromosome 23"/>
</dbReference>
<dbReference type="AlphaFoldDB" id="A0A9N8Q2R5"/>
<gene>
    <name evidence="2" type="ORF">CINC_LOCUS7593</name>
</gene>
<evidence type="ECO:0000313" key="3">
    <source>
        <dbReference type="Proteomes" id="UP001154114"/>
    </source>
</evidence>
<name>A0A9N8Q2R5_CHRIL</name>
<sequence length="523" mass="58666">MCFDNKERADDGSCVSVEPTASSKEIEEFSKEMKKNTECGLLNDVLDTKSETGAKGNLLTKATKIVLDDLGNILNVNKGDGKTTKDNGKTNPIEDKKERIEETSESNKAIDNASNTNTDKAVDTKPKPSADETLDPKEEDALIPKLNQLLGEPKSGSGSLKNDLFDRRERINDRSERFGKSVLVKRIVPHGYRSSNYEYDAKLNTLYKPLIRYHIRKPVEPQNRDLLSDIEADQKERDGSNNAVVVLLQRQRNEDYDQSGQDLEVRSSSDKDLLRQIQKFLSKNSARPKGKKSKLKKRFRGLLSTYKNSEGDLRTTFVQKSGEEHDPYAPGKLPPIVASEEHVTQKPKASLPKYSFWNYWTTKSTRHLSGTIDQHPSATVDQHLSATYDRHLSVTGDRHLSVTVDQHLSATVDQHLSATYDRHLSVTGDRHLSVTVDQHLSATVDQHLSATYDRHLSVTGDRHLSVTVDQHLSATVDQHLSATYDRHLSVTGDRHLSVTVDQHLSATVDQHLSATHDRHLSLS</sequence>
<protein>
    <submittedName>
        <fullName evidence="2">Uncharacterized protein</fullName>
    </submittedName>
</protein>
<organism evidence="2 3">
    <name type="scientific">Chrysodeixis includens</name>
    <name type="common">Soybean looper</name>
    <name type="synonym">Pseudoplusia includens</name>
    <dbReference type="NCBI Taxonomy" id="689277"/>
    <lineage>
        <taxon>Eukaryota</taxon>
        <taxon>Metazoa</taxon>
        <taxon>Ecdysozoa</taxon>
        <taxon>Arthropoda</taxon>
        <taxon>Hexapoda</taxon>
        <taxon>Insecta</taxon>
        <taxon>Pterygota</taxon>
        <taxon>Neoptera</taxon>
        <taxon>Endopterygota</taxon>
        <taxon>Lepidoptera</taxon>
        <taxon>Glossata</taxon>
        <taxon>Ditrysia</taxon>
        <taxon>Noctuoidea</taxon>
        <taxon>Noctuidae</taxon>
        <taxon>Plusiinae</taxon>
        <taxon>Chrysodeixis</taxon>
    </lineage>
</organism>
<evidence type="ECO:0000256" key="1">
    <source>
        <dbReference type="SAM" id="MobiDB-lite"/>
    </source>
</evidence>
<accession>A0A9N8Q2R5</accession>
<dbReference type="OrthoDB" id="7324543at2759"/>
<dbReference type="EMBL" id="LR824026">
    <property type="protein sequence ID" value="CAD0205290.1"/>
    <property type="molecule type" value="Genomic_DNA"/>
</dbReference>
<feature type="compositionally biased region" description="Basic and acidic residues" evidence="1">
    <location>
        <begin position="79"/>
        <end position="102"/>
    </location>
</feature>
<reference evidence="2" key="1">
    <citation type="submission" date="2021-12" db="EMBL/GenBank/DDBJ databases">
        <authorList>
            <person name="King R."/>
        </authorList>
    </citation>
    <scope>NUCLEOTIDE SEQUENCE</scope>
</reference>
<evidence type="ECO:0000313" key="2">
    <source>
        <dbReference type="EMBL" id="CAD0205290.1"/>
    </source>
</evidence>
<feature type="compositionally biased region" description="Basic and acidic residues" evidence="1">
    <location>
        <begin position="120"/>
        <end position="138"/>
    </location>
</feature>
<proteinExistence type="predicted"/>
<keyword evidence="3" id="KW-1185">Reference proteome</keyword>
<feature type="region of interest" description="Disordered" evidence="1">
    <location>
        <begin position="75"/>
        <end position="138"/>
    </location>
</feature>